<sequence>MKKEFISVVMACSLVLLAGCMYGEGERETLEEGDNGYQIDSYQTDVKTAVTLALDQFAELSSSKSIEVLYEYKPIHEEKMLFRSLINNHLFGTNRPTAEIIKARNERKREFEKLLAEAQDEYDITVTEEEVTAYIEEMVDPHYFEEQEEYAAALGITVTELNHQFDRDLYYFDVLADKLLFARAAEGQFE</sequence>
<name>A0A9X2DM99_9BACI</name>
<keyword evidence="1" id="KW-0175">Coiled coil</keyword>
<keyword evidence="2" id="KW-0732">Signal</keyword>
<evidence type="ECO:0000313" key="4">
    <source>
        <dbReference type="Proteomes" id="UP001139179"/>
    </source>
</evidence>
<proteinExistence type="predicted"/>
<dbReference type="InterPro" id="IPR027304">
    <property type="entry name" value="Trigger_fact/SurA_dom_sf"/>
</dbReference>
<dbReference type="EMBL" id="JAMBOL010000001">
    <property type="protein sequence ID" value="MCM3712878.1"/>
    <property type="molecule type" value="Genomic_DNA"/>
</dbReference>
<dbReference type="RefSeq" id="WP_251221723.1">
    <property type="nucleotide sequence ID" value="NZ_JAMBOL010000001.1"/>
</dbReference>
<keyword evidence="4" id="KW-1185">Reference proteome</keyword>
<gene>
    <name evidence="3" type="ORF">M3202_02200</name>
</gene>
<feature type="signal peptide" evidence="2">
    <location>
        <begin position="1"/>
        <end position="18"/>
    </location>
</feature>
<comment type="caution">
    <text evidence="3">The sequence shown here is derived from an EMBL/GenBank/DDBJ whole genome shotgun (WGS) entry which is preliminary data.</text>
</comment>
<dbReference type="SUPFAM" id="SSF109998">
    <property type="entry name" value="Triger factor/SurA peptide-binding domain-like"/>
    <property type="match status" value="1"/>
</dbReference>
<evidence type="ECO:0000313" key="3">
    <source>
        <dbReference type="EMBL" id="MCM3712878.1"/>
    </source>
</evidence>
<protein>
    <submittedName>
        <fullName evidence="3">Uncharacterized protein</fullName>
    </submittedName>
</protein>
<dbReference type="AlphaFoldDB" id="A0A9X2DM99"/>
<evidence type="ECO:0000256" key="2">
    <source>
        <dbReference type="SAM" id="SignalP"/>
    </source>
</evidence>
<dbReference type="PROSITE" id="PS51257">
    <property type="entry name" value="PROKAR_LIPOPROTEIN"/>
    <property type="match status" value="1"/>
</dbReference>
<reference evidence="3" key="1">
    <citation type="submission" date="2022-05" db="EMBL/GenBank/DDBJ databases">
        <title>Comparative Genomics of Spacecraft Associated Microbes.</title>
        <authorList>
            <person name="Tran M.T."/>
            <person name="Wright A."/>
            <person name="Seuylemezian A."/>
            <person name="Eisen J."/>
            <person name="Coil D."/>
        </authorList>
    </citation>
    <scope>NUCLEOTIDE SEQUENCE</scope>
    <source>
        <strain evidence="3">214.1.1</strain>
    </source>
</reference>
<evidence type="ECO:0000256" key="1">
    <source>
        <dbReference type="SAM" id="Coils"/>
    </source>
</evidence>
<accession>A0A9X2DM99</accession>
<dbReference type="Proteomes" id="UP001139179">
    <property type="component" value="Unassembled WGS sequence"/>
</dbReference>
<feature type="chain" id="PRO_5040832982" evidence="2">
    <location>
        <begin position="19"/>
        <end position="190"/>
    </location>
</feature>
<organism evidence="3 4">
    <name type="scientific">Halalkalibacter oceani</name>
    <dbReference type="NCBI Taxonomy" id="1653776"/>
    <lineage>
        <taxon>Bacteria</taxon>
        <taxon>Bacillati</taxon>
        <taxon>Bacillota</taxon>
        <taxon>Bacilli</taxon>
        <taxon>Bacillales</taxon>
        <taxon>Bacillaceae</taxon>
        <taxon>Halalkalibacter</taxon>
    </lineage>
</organism>
<feature type="coiled-coil region" evidence="1">
    <location>
        <begin position="101"/>
        <end position="128"/>
    </location>
</feature>